<dbReference type="STRING" id="335284.Pcryo_1566"/>
<dbReference type="InterPro" id="IPR020011">
    <property type="entry name" value="FimV_C"/>
</dbReference>
<gene>
    <name evidence="4" type="ordered locus">Pcryo_1566</name>
</gene>
<evidence type="ECO:0000256" key="3">
    <source>
        <dbReference type="SAM" id="Phobius"/>
    </source>
</evidence>
<protein>
    <recommendedName>
        <fullName evidence="6">Pilus assembly protein FimV</fullName>
    </recommendedName>
</protein>
<feature type="region of interest" description="Disordered" evidence="2">
    <location>
        <begin position="28"/>
        <end position="57"/>
    </location>
</feature>
<accession>Q1QAG0</accession>
<dbReference type="InterPro" id="IPR038440">
    <property type="entry name" value="FimV_C_sf"/>
</dbReference>
<dbReference type="Gene3D" id="1.20.58.2200">
    <property type="match status" value="1"/>
</dbReference>
<evidence type="ECO:0000256" key="1">
    <source>
        <dbReference type="PROSITE-ProRule" id="PRU00339"/>
    </source>
</evidence>
<dbReference type="Gene3D" id="1.25.40.10">
    <property type="entry name" value="Tetratricopeptide repeat domain"/>
    <property type="match status" value="1"/>
</dbReference>
<feature type="compositionally biased region" description="Polar residues" evidence="2">
    <location>
        <begin position="399"/>
        <end position="416"/>
    </location>
</feature>
<reference evidence="4" key="1">
    <citation type="submission" date="2006-03" db="EMBL/GenBank/DDBJ databases">
        <title>Complete sequence of chromosome of Psychrobacter cryohalolentis K5.</title>
        <authorList>
            <consortium name="US DOE Joint Genome Institute"/>
            <person name="Copeland A."/>
            <person name="Lucas S."/>
            <person name="Lapidus A."/>
            <person name="Barry K."/>
            <person name="Detter J.C."/>
            <person name="Glavina del Rio T."/>
            <person name="Hammon N."/>
            <person name="Israni S."/>
            <person name="Dalin E."/>
            <person name="Tice H."/>
            <person name="Pitluck S."/>
            <person name="Brettin T."/>
            <person name="Bruce D."/>
            <person name="Han C."/>
            <person name="Tapia R."/>
            <person name="Sims D.R."/>
            <person name="Gilna P."/>
            <person name="Schmutz J."/>
            <person name="Larimer F."/>
            <person name="Land M."/>
            <person name="Hauser L."/>
            <person name="Kyrpides N."/>
            <person name="Kim E."/>
            <person name="Richardson P."/>
        </authorList>
    </citation>
    <scope>NUCLEOTIDE SEQUENCE</scope>
    <source>
        <strain evidence="4">K5</strain>
    </source>
</reference>
<dbReference type="InterPro" id="IPR011990">
    <property type="entry name" value="TPR-like_helical_dom_sf"/>
</dbReference>
<dbReference type="InterPro" id="IPR019734">
    <property type="entry name" value="TPR_rpt"/>
</dbReference>
<evidence type="ECO:0008006" key="6">
    <source>
        <dbReference type="Google" id="ProtNLM"/>
    </source>
</evidence>
<feature type="region of interest" description="Disordered" evidence="2">
    <location>
        <begin position="395"/>
        <end position="418"/>
    </location>
</feature>
<name>Q1QAG0_PSYCK</name>
<dbReference type="KEGG" id="pcr:Pcryo_1566"/>
<keyword evidence="3" id="KW-0812">Transmembrane</keyword>
<keyword evidence="3" id="KW-1133">Transmembrane helix</keyword>
<dbReference type="AlphaFoldDB" id="Q1QAG0"/>
<dbReference type="NCBIfam" id="TIGR03504">
    <property type="entry name" value="FimV_Cterm"/>
    <property type="match status" value="1"/>
</dbReference>
<dbReference type="EMBL" id="CP000323">
    <property type="protein sequence ID" value="ABE75343.1"/>
    <property type="molecule type" value="Genomic_DNA"/>
</dbReference>
<organism evidence="4 5">
    <name type="scientific">Psychrobacter cryohalolentis (strain ATCC BAA-1226 / DSM 17306 / VKM B-2378 / K5)</name>
    <dbReference type="NCBI Taxonomy" id="335284"/>
    <lineage>
        <taxon>Bacteria</taxon>
        <taxon>Pseudomonadati</taxon>
        <taxon>Pseudomonadota</taxon>
        <taxon>Gammaproteobacteria</taxon>
        <taxon>Moraxellales</taxon>
        <taxon>Moraxellaceae</taxon>
        <taxon>Psychrobacter</taxon>
    </lineage>
</organism>
<dbReference type="RefSeq" id="WP_011513895.1">
    <property type="nucleotide sequence ID" value="NC_007969.1"/>
</dbReference>
<keyword evidence="3" id="KW-0472">Membrane</keyword>
<dbReference type="Proteomes" id="UP000002425">
    <property type="component" value="Chromosome"/>
</dbReference>
<evidence type="ECO:0000256" key="2">
    <source>
        <dbReference type="SAM" id="MobiDB-lite"/>
    </source>
</evidence>
<keyword evidence="5" id="KW-1185">Reference proteome</keyword>
<proteinExistence type="predicted"/>
<feature type="repeat" description="TPR" evidence="1">
    <location>
        <begin position="64"/>
        <end position="97"/>
    </location>
</feature>
<dbReference type="HOGENOM" id="CLU_512735_0_0_6"/>
<keyword evidence="1" id="KW-0802">TPR repeat</keyword>
<evidence type="ECO:0000313" key="5">
    <source>
        <dbReference type="Proteomes" id="UP000002425"/>
    </source>
</evidence>
<evidence type="ECO:0000313" key="4">
    <source>
        <dbReference type="EMBL" id="ABE75343.1"/>
    </source>
</evidence>
<feature type="transmembrane region" description="Helical" evidence="3">
    <location>
        <begin position="6"/>
        <end position="22"/>
    </location>
</feature>
<sequence>MDNMLYIIAGLVVILLVAVLVMRKNKAQKPSEHLSTNTGKIEPLSKHAASRSTPTQTAINHEKKFDHIEIAQRFMDQQRYDKAIETLNRGLSEKPNDSQLSLKLLAVYATIDESENFNKVYDAIKANNDDKSIAQADELKALLTEEQNQVTKQTMLADKSEDAGFESLDFDLPTNKASSNSPILDTNTVQNVEYKNDLSEATNETLAASNAFDDNNFDDIEQAFDLSLSDLEDGTNKSVHTSNNSAPVTTLDVVDEDIFAPATVVIDTDNSPITDSDSDFDFDFELSEHSLASTETPTNDATDDSFNSSLNELSLEDDFVLDLNSDADTNNVINNAPVTTETTYLDDDHLTLSLHSKDVSNETPDQIEIQHSIVEDNFEDFSFEDANIEDTNIEGISAEETNSTKNESDASSSAPTTLMFDDDTVIDDDFDFDSLSLSESTTASTPVEVDSEYANTHLDNAIDIAPAADTSSTEDFSSRFAADFDFVKSLDSNQVTLDLAGQYVQLGEYDSAKRLLNEVIAKGNDEQQQQAQRLLDRTA</sequence>
<dbReference type="PROSITE" id="PS50005">
    <property type="entry name" value="TPR"/>
    <property type="match status" value="1"/>
</dbReference>